<accession>A0A4R3KL00</accession>
<name>A0A4R3KL00_9BACI</name>
<protein>
    <recommendedName>
        <fullName evidence="3">SH3 domain-containing protein</fullName>
    </recommendedName>
</protein>
<evidence type="ECO:0008006" key="3">
    <source>
        <dbReference type="Google" id="ProtNLM"/>
    </source>
</evidence>
<organism evidence="1 2">
    <name type="scientific">Tepidibacillus fermentans</name>
    <dbReference type="NCBI Taxonomy" id="1281767"/>
    <lineage>
        <taxon>Bacteria</taxon>
        <taxon>Bacillati</taxon>
        <taxon>Bacillota</taxon>
        <taxon>Bacilli</taxon>
        <taxon>Bacillales</taxon>
        <taxon>Bacillaceae</taxon>
        <taxon>Tepidibacillus</taxon>
    </lineage>
</organism>
<dbReference type="Proteomes" id="UP000295788">
    <property type="component" value="Unassembled WGS sequence"/>
</dbReference>
<proteinExistence type="predicted"/>
<reference evidence="1 2" key="1">
    <citation type="submission" date="2019-03" db="EMBL/GenBank/DDBJ databases">
        <title>Genomic Encyclopedia of Type Strains, Phase IV (KMG-IV): sequencing the most valuable type-strain genomes for metagenomic binning, comparative biology and taxonomic classification.</title>
        <authorList>
            <person name="Goeker M."/>
        </authorList>
    </citation>
    <scope>NUCLEOTIDE SEQUENCE [LARGE SCALE GENOMIC DNA]</scope>
    <source>
        <strain evidence="1 2">DSM 23802</strain>
    </source>
</reference>
<sequence length="115" mass="13519">MSTLLLYQYSCPICGYTLYSERDDEELYCQTKNCSFKESLPAKNELEAFIKSDDYYTVKETFMVDHGCCEVRSIKAGTRVEILKIKKGWYLCETEDGLSFYVPKEKLEHKKQRPE</sequence>
<evidence type="ECO:0000313" key="1">
    <source>
        <dbReference type="EMBL" id="TCS84573.1"/>
    </source>
</evidence>
<dbReference type="RefSeq" id="WP_132766795.1">
    <property type="nucleotide sequence ID" value="NZ_SMAB01000001.1"/>
</dbReference>
<evidence type="ECO:0000313" key="2">
    <source>
        <dbReference type="Proteomes" id="UP000295788"/>
    </source>
</evidence>
<comment type="caution">
    <text evidence="1">The sequence shown here is derived from an EMBL/GenBank/DDBJ whole genome shotgun (WGS) entry which is preliminary data.</text>
</comment>
<keyword evidence="2" id="KW-1185">Reference proteome</keyword>
<dbReference type="EMBL" id="SMAB01000001">
    <property type="protein sequence ID" value="TCS84573.1"/>
    <property type="molecule type" value="Genomic_DNA"/>
</dbReference>
<dbReference type="OrthoDB" id="9775889at2"/>
<dbReference type="Gene3D" id="2.30.30.40">
    <property type="entry name" value="SH3 Domains"/>
    <property type="match status" value="1"/>
</dbReference>
<dbReference type="AlphaFoldDB" id="A0A4R3KL00"/>
<gene>
    <name evidence="1" type="ORF">EDD72_101242</name>
</gene>